<keyword evidence="2" id="KW-1185">Reference proteome</keyword>
<evidence type="ECO:0000313" key="1">
    <source>
        <dbReference type="EMBL" id="KAF0555777.1"/>
    </source>
</evidence>
<sequence>MNDLTEILQIIIVAMVCLEEAEIAPDIFMIQHFTERNTGKPASGQIQFCEKNPSTVGDFLKQIRSFKDDVPTSEQYYEDVTKLYENIIDACRQSRSKVTFKE</sequence>
<organism evidence="1 2">
    <name type="scientific">Gigaspora margarita</name>
    <dbReference type="NCBI Taxonomy" id="4874"/>
    <lineage>
        <taxon>Eukaryota</taxon>
        <taxon>Fungi</taxon>
        <taxon>Fungi incertae sedis</taxon>
        <taxon>Mucoromycota</taxon>
        <taxon>Glomeromycotina</taxon>
        <taxon>Glomeromycetes</taxon>
        <taxon>Diversisporales</taxon>
        <taxon>Gigasporaceae</taxon>
        <taxon>Gigaspora</taxon>
    </lineage>
</organism>
<dbReference type="OrthoDB" id="1597724at2759"/>
<reference evidence="1 2" key="1">
    <citation type="journal article" date="2019" name="Environ. Microbiol.">
        <title>At the nexus of three kingdoms: the genome of the mycorrhizal fungus Gigaspora margarita provides insights into plant, endobacterial and fungal interactions.</title>
        <authorList>
            <person name="Venice F."/>
            <person name="Ghignone S."/>
            <person name="Salvioli di Fossalunga A."/>
            <person name="Amselem J."/>
            <person name="Novero M."/>
            <person name="Xianan X."/>
            <person name="Sedzielewska Toro K."/>
            <person name="Morin E."/>
            <person name="Lipzen A."/>
            <person name="Grigoriev I.V."/>
            <person name="Henrissat B."/>
            <person name="Martin F.M."/>
            <person name="Bonfante P."/>
        </authorList>
    </citation>
    <scope>NUCLEOTIDE SEQUENCE [LARGE SCALE GENOMIC DNA]</scope>
    <source>
        <strain evidence="1 2">BEG34</strain>
    </source>
</reference>
<comment type="caution">
    <text evidence="1">The sequence shown here is derived from an EMBL/GenBank/DDBJ whole genome shotgun (WGS) entry which is preliminary data.</text>
</comment>
<protein>
    <submittedName>
        <fullName evidence="1">Interferon-induced very large GTPase 1</fullName>
    </submittedName>
</protein>
<dbReference type="Proteomes" id="UP000439903">
    <property type="component" value="Unassembled WGS sequence"/>
</dbReference>
<proteinExistence type="predicted"/>
<evidence type="ECO:0000313" key="2">
    <source>
        <dbReference type="Proteomes" id="UP000439903"/>
    </source>
</evidence>
<gene>
    <name evidence="1" type="ORF">F8M41_016771</name>
</gene>
<dbReference type="EMBL" id="WTPW01000038">
    <property type="protein sequence ID" value="KAF0555777.1"/>
    <property type="molecule type" value="Genomic_DNA"/>
</dbReference>
<dbReference type="AlphaFoldDB" id="A0A8H4B313"/>
<name>A0A8H4B313_GIGMA</name>
<accession>A0A8H4B313</accession>